<keyword evidence="5" id="KW-0325">Glycoprotein</keyword>
<dbReference type="InterPro" id="IPR019826">
    <property type="entry name" value="Carboxylesterase_B_AS"/>
</dbReference>
<dbReference type="EC" id="3.1.1.-" evidence="6"/>
<dbReference type="Gene3D" id="3.40.50.1820">
    <property type="entry name" value="alpha/beta hydrolase"/>
    <property type="match status" value="1"/>
</dbReference>
<dbReference type="AlphaFoldDB" id="A0AAW1MJ33"/>
<evidence type="ECO:0000256" key="6">
    <source>
        <dbReference type="RuleBase" id="RU361235"/>
    </source>
</evidence>
<dbReference type="InterPro" id="IPR029058">
    <property type="entry name" value="AB_hydrolase_fold"/>
</dbReference>
<organism evidence="8 9">
    <name type="scientific">Popillia japonica</name>
    <name type="common">Japanese beetle</name>
    <dbReference type="NCBI Taxonomy" id="7064"/>
    <lineage>
        <taxon>Eukaryota</taxon>
        <taxon>Metazoa</taxon>
        <taxon>Ecdysozoa</taxon>
        <taxon>Arthropoda</taxon>
        <taxon>Hexapoda</taxon>
        <taxon>Insecta</taxon>
        <taxon>Pterygota</taxon>
        <taxon>Neoptera</taxon>
        <taxon>Endopterygota</taxon>
        <taxon>Coleoptera</taxon>
        <taxon>Polyphaga</taxon>
        <taxon>Scarabaeiformia</taxon>
        <taxon>Scarabaeidae</taxon>
        <taxon>Rutelinae</taxon>
        <taxon>Popillia</taxon>
    </lineage>
</organism>
<proteinExistence type="inferred from homology"/>
<evidence type="ECO:0000256" key="5">
    <source>
        <dbReference type="ARBA" id="ARBA00023180"/>
    </source>
</evidence>
<dbReference type="InterPro" id="IPR019819">
    <property type="entry name" value="Carboxylesterase_B_CS"/>
</dbReference>
<name>A0AAW1MJ33_POPJA</name>
<evidence type="ECO:0000259" key="7">
    <source>
        <dbReference type="Pfam" id="PF00135"/>
    </source>
</evidence>
<evidence type="ECO:0000256" key="3">
    <source>
        <dbReference type="ARBA" id="ARBA00022801"/>
    </source>
</evidence>
<reference evidence="8 9" key="1">
    <citation type="journal article" date="2024" name="BMC Genomics">
        <title>De novo assembly and annotation of Popillia japonica's genome with initial clues to its potential as an invasive pest.</title>
        <authorList>
            <person name="Cucini C."/>
            <person name="Boschi S."/>
            <person name="Funari R."/>
            <person name="Cardaioli E."/>
            <person name="Iannotti N."/>
            <person name="Marturano G."/>
            <person name="Paoli F."/>
            <person name="Bruttini M."/>
            <person name="Carapelli A."/>
            <person name="Frati F."/>
            <person name="Nardi F."/>
        </authorList>
    </citation>
    <scope>NUCLEOTIDE SEQUENCE [LARGE SCALE GENOMIC DNA]</scope>
    <source>
        <strain evidence="8">DMR45628</strain>
    </source>
</reference>
<dbReference type="PANTHER" id="PTHR43142:SF1">
    <property type="entry name" value="CARBOXYLIC ESTER HYDROLASE"/>
    <property type="match status" value="1"/>
</dbReference>
<keyword evidence="3 6" id="KW-0378">Hydrolase</keyword>
<dbReference type="PANTHER" id="PTHR43142">
    <property type="entry name" value="CARBOXYLIC ESTER HYDROLASE"/>
    <property type="match status" value="1"/>
</dbReference>
<dbReference type="InterPro" id="IPR002018">
    <property type="entry name" value="CarbesteraseB"/>
</dbReference>
<dbReference type="GO" id="GO:0052689">
    <property type="term" value="F:carboxylic ester hydrolase activity"/>
    <property type="evidence" value="ECO:0007669"/>
    <property type="project" value="UniProtKB-KW"/>
</dbReference>
<evidence type="ECO:0000256" key="2">
    <source>
        <dbReference type="ARBA" id="ARBA00022487"/>
    </source>
</evidence>
<dbReference type="EMBL" id="JASPKY010000040">
    <property type="protein sequence ID" value="KAK9746432.1"/>
    <property type="molecule type" value="Genomic_DNA"/>
</dbReference>
<evidence type="ECO:0000256" key="4">
    <source>
        <dbReference type="ARBA" id="ARBA00023157"/>
    </source>
</evidence>
<protein>
    <recommendedName>
        <fullName evidence="6">Carboxylic ester hydrolase</fullName>
        <ecNumber evidence="6">3.1.1.-</ecNumber>
    </recommendedName>
</protein>
<comment type="caution">
    <text evidence="8">The sequence shown here is derived from an EMBL/GenBank/DDBJ whole genome shotgun (WGS) entry which is preliminary data.</text>
</comment>
<feature type="domain" description="Carboxylesterase type B" evidence="7">
    <location>
        <begin position="3"/>
        <end position="517"/>
    </location>
</feature>
<keyword evidence="9" id="KW-1185">Reference proteome</keyword>
<dbReference type="Proteomes" id="UP001458880">
    <property type="component" value="Unassembled WGS sequence"/>
</dbReference>
<gene>
    <name evidence="8" type="ORF">QE152_g6185</name>
</gene>
<evidence type="ECO:0000313" key="8">
    <source>
        <dbReference type="EMBL" id="KAK9746432.1"/>
    </source>
</evidence>
<dbReference type="Pfam" id="PF00135">
    <property type="entry name" value="COesterase"/>
    <property type="match status" value="1"/>
</dbReference>
<evidence type="ECO:0000256" key="1">
    <source>
        <dbReference type="ARBA" id="ARBA00005964"/>
    </source>
</evidence>
<sequence>MDDVIVHVKQGSLKGKIGTDYDGKKYYGFLGIPYAKPPIGNLRFKAPQPADNWVGIRDATKDGRPCISRNASKRIIGSEDCLFLNVYTPELPKEITIKKPVMVWIHGGKYTSGSNNSQLYGPEFLLTGDVVVVTINYRLGVLGFLAMDDPQLNVPGNAGFKDMVVALKWVQANISSFGGDPNNVTIFGASAGAKAVHLLLLSPMAKGLFHKAIAQSGAALNPSTLAKPSAKELAAVLKCPHTNEKDILQFLQQLPAKEIYLGQEKMGDSFAPNFVRLIGPVIEKVSPNEPAFLSEDPLKIILSGNYQHVPLIMGYNSREGLFFKTESNRFHDDTNANFEDYIPHNLKAKKGSAFSRSIAKKMEEFYFGGEYSPSKHQDKLCLLQTDSAFLHGMYSSIKNHISSSKTPIYVYKFSIDAKRNFYKVLNKINSPGAAHCDDLGYLFNVASLFEKCIPNSVEDKTIRRLAKLWTNFAKTGDPNLVENVTWKPATKNEMNYLDISETLTCGVNPEHERMRFWDEISEKVAPVSKL</sequence>
<dbReference type="PROSITE" id="PS00122">
    <property type="entry name" value="CARBOXYLESTERASE_B_1"/>
    <property type="match status" value="1"/>
</dbReference>
<comment type="similarity">
    <text evidence="1 6">Belongs to the type-B carboxylesterase/lipase family.</text>
</comment>
<dbReference type="SUPFAM" id="SSF53474">
    <property type="entry name" value="alpha/beta-Hydrolases"/>
    <property type="match status" value="1"/>
</dbReference>
<evidence type="ECO:0000313" key="9">
    <source>
        <dbReference type="Proteomes" id="UP001458880"/>
    </source>
</evidence>
<keyword evidence="2" id="KW-0719">Serine esterase</keyword>
<accession>A0AAW1MJ33</accession>
<dbReference type="PROSITE" id="PS00941">
    <property type="entry name" value="CARBOXYLESTERASE_B_2"/>
    <property type="match status" value="1"/>
</dbReference>
<keyword evidence="4" id="KW-1015">Disulfide bond</keyword>